<organism evidence="1 2">
    <name type="scientific">Mytilus edulis</name>
    <name type="common">Blue mussel</name>
    <dbReference type="NCBI Taxonomy" id="6550"/>
    <lineage>
        <taxon>Eukaryota</taxon>
        <taxon>Metazoa</taxon>
        <taxon>Spiralia</taxon>
        <taxon>Lophotrochozoa</taxon>
        <taxon>Mollusca</taxon>
        <taxon>Bivalvia</taxon>
        <taxon>Autobranchia</taxon>
        <taxon>Pteriomorphia</taxon>
        <taxon>Mytilida</taxon>
        <taxon>Mytiloidea</taxon>
        <taxon>Mytilidae</taxon>
        <taxon>Mytilinae</taxon>
        <taxon>Mytilus</taxon>
    </lineage>
</organism>
<reference evidence="1" key="1">
    <citation type="submission" date="2021-03" db="EMBL/GenBank/DDBJ databases">
        <authorList>
            <person name="Bekaert M."/>
        </authorList>
    </citation>
    <scope>NUCLEOTIDE SEQUENCE</scope>
</reference>
<comment type="caution">
    <text evidence="1">The sequence shown here is derived from an EMBL/GenBank/DDBJ whole genome shotgun (WGS) entry which is preliminary data.</text>
</comment>
<dbReference type="AlphaFoldDB" id="A0A8S3V961"/>
<gene>
    <name evidence="1" type="ORF">MEDL_63031</name>
</gene>
<dbReference type="Proteomes" id="UP000683360">
    <property type="component" value="Unassembled WGS sequence"/>
</dbReference>
<accession>A0A8S3V961</accession>
<protein>
    <submittedName>
        <fullName evidence="1">Uncharacterized protein</fullName>
    </submittedName>
</protein>
<evidence type="ECO:0000313" key="2">
    <source>
        <dbReference type="Proteomes" id="UP000683360"/>
    </source>
</evidence>
<sequence>MDFEENNDRKMQLLLDYLDYVDSEGFENREPKLDLFQPLINDGTQIVRNQGSGHFGVGMNFLSEPDETFYSEYPLTYDNDGLFQLNSPLIENVYSAIDISLEPHSNIPDQNRDIRSNKKMELIDILNNIRSMDASKKSNTPMENFGGLVGNNDRTESRIENMINVGQDTHKLVPNKNKRFVISFSVPPFKYRRRRKIKGKRIRRILRYRPFKIDPTYFLLGIGK</sequence>
<name>A0A8S3V961_MYTED</name>
<proteinExistence type="predicted"/>
<keyword evidence="2" id="KW-1185">Reference proteome</keyword>
<dbReference type="EMBL" id="CAJPWZ010003085">
    <property type="protein sequence ID" value="CAG2251364.1"/>
    <property type="molecule type" value="Genomic_DNA"/>
</dbReference>
<evidence type="ECO:0000313" key="1">
    <source>
        <dbReference type="EMBL" id="CAG2251364.1"/>
    </source>
</evidence>